<dbReference type="AlphaFoldDB" id="A0AAU8K859"/>
<accession>A0AAU8K859</accession>
<feature type="region of interest" description="Disordered" evidence="1">
    <location>
        <begin position="187"/>
        <end position="231"/>
    </location>
</feature>
<dbReference type="EMBL" id="CP136798">
    <property type="protein sequence ID" value="XCN12138.1"/>
    <property type="molecule type" value="Genomic_DNA"/>
</dbReference>
<dbReference type="RefSeq" id="WP_354596006.1">
    <property type="nucleotide sequence ID" value="NZ_CP136798.1"/>
</dbReference>
<proteinExistence type="predicted"/>
<dbReference type="SUPFAM" id="SSF48452">
    <property type="entry name" value="TPR-like"/>
    <property type="match status" value="1"/>
</dbReference>
<organism evidence="2">
    <name type="scientific">Streptomyces sp. JL1001</name>
    <dbReference type="NCBI Taxonomy" id="3078227"/>
    <lineage>
        <taxon>Bacteria</taxon>
        <taxon>Bacillati</taxon>
        <taxon>Actinomycetota</taxon>
        <taxon>Actinomycetes</taxon>
        <taxon>Kitasatosporales</taxon>
        <taxon>Streptomycetaceae</taxon>
        <taxon>Streptomyces</taxon>
    </lineage>
</organism>
<protein>
    <submittedName>
        <fullName evidence="2">Tetratricopeptide repeat protein</fullName>
    </submittedName>
</protein>
<dbReference type="InterPro" id="IPR011990">
    <property type="entry name" value="TPR-like_helical_dom_sf"/>
</dbReference>
<name>A0AAU8K859_9ACTN</name>
<evidence type="ECO:0000256" key="1">
    <source>
        <dbReference type="SAM" id="MobiDB-lite"/>
    </source>
</evidence>
<reference evidence="2" key="1">
    <citation type="submission" date="2023-10" db="EMBL/GenBank/DDBJ databases">
        <title>Complete genome sequence of Streptomyces sp. JL1001.</title>
        <authorList>
            <person name="Jiang L."/>
        </authorList>
    </citation>
    <scope>NUCLEOTIDE SEQUENCE</scope>
    <source>
        <strain evidence="2">JL1001</strain>
    </source>
</reference>
<gene>
    <name evidence="2" type="ORF">R1Y80_00140</name>
</gene>
<evidence type="ECO:0000313" key="2">
    <source>
        <dbReference type="EMBL" id="XCN12138.1"/>
    </source>
</evidence>
<dbReference type="Gene3D" id="1.25.40.10">
    <property type="entry name" value="Tetratricopeptide repeat domain"/>
    <property type="match status" value="1"/>
</dbReference>
<sequence>MTALEEMGRAEEAETLLRDCIAAANCPGNYGVLLMELLVRQGRLDDAVEAVRPMFEDRWNGLLQSTVMMLAEHGCHDQALQLLEERSDDWLEECADWVPSNRWWLMGVSGRCRDAIAEIEATPELEPEERGPALAWLLAQDGRLDEAIDLLRSCSGDHATQLAGLLVRRNRPLEALAVIPGIAAGREAENRRREKNRRRGTWSDTGDNGGRADESGRPAGDNGGCADDPLF</sequence>